<protein>
    <submittedName>
        <fullName evidence="3">DUF2470 domain-containing protein</fullName>
    </submittedName>
</protein>
<dbReference type="AlphaFoldDB" id="A0A7W3T6I7"/>
<feature type="region of interest" description="Disordered" evidence="1">
    <location>
        <begin position="1"/>
        <end position="54"/>
    </location>
</feature>
<feature type="domain" description="DUF2470" evidence="2">
    <location>
        <begin position="187"/>
        <end position="268"/>
    </location>
</feature>
<evidence type="ECO:0000313" key="3">
    <source>
        <dbReference type="EMBL" id="MBB0231566.1"/>
    </source>
</evidence>
<feature type="compositionally biased region" description="Basic and acidic residues" evidence="1">
    <location>
        <begin position="121"/>
        <end position="131"/>
    </location>
</feature>
<dbReference type="Pfam" id="PF10615">
    <property type="entry name" value="DUF2470"/>
    <property type="match status" value="1"/>
</dbReference>
<name>A0A7W3T6I7_9ACTN</name>
<evidence type="ECO:0000313" key="4">
    <source>
        <dbReference type="Proteomes" id="UP000530234"/>
    </source>
</evidence>
<evidence type="ECO:0000256" key="1">
    <source>
        <dbReference type="SAM" id="MobiDB-lite"/>
    </source>
</evidence>
<dbReference type="InterPro" id="IPR019595">
    <property type="entry name" value="DUF2470"/>
</dbReference>
<feature type="region of interest" description="Disordered" evidence="1">
    <location>
        <begin position="121"/>
        <end position="147"/>
    </location>
</feature>
<comment type="caution">
    <text evidence="3">The sequence shown here is derived from an EMBL/GenBank/DDBJ whole genome shotgun (WGS) entry which is preliminary data.</text>
</comment>
<reference evidence="4" key="1">
    <citation type="submission" date="2019-10" db="EMBL/GenBank/DDBJ databases">
        <title>Streptomyces sp. nov., a novel actinobacterium isolated from alkaline environment.</title>
        <authorList>
            <person name="Golinska P."/>
        </authorList>
    </citation>
    <scope>NUCLEOTIDE SEQUENCE [LARGE SCALE GENOMIC DNA]</scope>
    <source>
        <strain evidence="4">DSM 42108</strain>
    </source>
</reference>
<dbReference type="EMBL" id="VKHS01000556">
    <property type="protein sequence ID" value="MBB0231566.1"/>
    <property type="molecule type" value="Genomic_DNA"/>
</dbReference>
<keyword evidence="4" id="KW-1185">Reference proteome</keyword>
<evidence type="ECO:0000259" key="2">
    <source>
        <dbReference type="Pfam" id="PF10615"/>
    </source>
</evidence>
<dbReference type="Gene3D" id="3.20.180.10">
    <property type="entry name" value="PNP-oxidase-like"/>
    <property type="match status" value="1"/>
</dbReference>
<proteinExistence type="predicted"/>
<feature type="compositionally biased region" description="Basic and acidic residues" evidence="1">
    <location>
        <begin position="15"/>
        <end position="30"/>
    </location>
</feature>
<dbReference type="InterPro" id="IPR037119">
    <property type="entry name" value="Haem_oxidase_HugZ-like_sf"/>
</dbReference>
<organism evidence="3 4">
    <name type="scientific">Streptomyces calidiresistens</name>
    <dbReference type="NCBI Taxonomy" id="1485586"/>
    <lineage>
        <taxon>Bacteria</taxon>
        <taxon>Bacillati</taxon>
        <taxon>Actinomycetota</taxon>
        <taxon>Actinomycetes</taxon>
        <taxon>Kitasatosporales</taxon>
        <taxon>Streptomycetaceae</taxon>
        <taxon>Streptomyces</taxon>
    </lineage>
</organism>
<accession>A0A7W3T6I7</accession>
<gene>
    <name evidence="3" type="ORF">FOE67_19175</name>
</gene>
<sequence length="275" mass="29341">MSRTGSPKTGQPRPAVDDARRPSAAERVRTMTDSSASAGLVIPGAASDEDRHSRTEIRAVDTDGTVFLLVEGNSAAASAVAARGDDPPACVMEITDVAPVAVPHRIRGRAWIAGWLRTPSAEETRRADRPAAGDPRAPGPHGVGDPAPVPLVLEVGEAYTDDLWGAEHVDAEALRAARPDPLARGEATLLQHLAAAHHEQLRGLCRLLDPATADRAREGRIAPLALDRFGLRVRFWDGVPRGGRPNGFDARFDFPRPVRDAAELRCAMRRLLGAG</sequence>
<dbReference type="SUPFAM" id="SSF50475">
    <property type="entry name" value="FMN-binding split barrel"/>
    <property type="match status" value="1"/>
</dbReference>
<dbReference type="Proteomes" id="UP000530234">
    <property type="component" value="Unassembled WGS sequence"/>
</dbReference>